<reference evidence="3 4" key="1">
    <citation type="submission" date="2022-02" db="EMBL/GenBank/DDBJ databases">
        <authorList>
            <person name="Min J."/>
        </authorList>
    </citation>
    <scope>NUCLEOTIDE SEQUENCE [LARGE SCALE GENOMIC DNA]</scope>
    <source>
        <strain evidence="3 4">GR10-1</strain>
    </source>
</reference>
<protein>
    <submittedName>
        <fullName evidence="3">DUF5689 domain-containing protein</fullName>
    </submittedName>
</protein>
<comment type="caution">
    <text evidence="3">The sequence shown here is derived from an EMBL/GenBank/DDBJ whole genome shotgun (WGS) entry which is preliminary data.</text>
</comment>
<dbReference type="Pfam" id="PF18942">
    <property type="entry name" value="DUF5689"/>
    <property type="match status" value="1"/>
</dbReference>
<gene>
    <name evidence="3" type="ORF">MKP09_18075</name>
</gene>
<evidence type="ECO:0000313" key="3">
    <source>
        <dbReference type="EMBL" id="MCH5599682.1"/>
    </source>
</evidence>
<name>A0ABS9SMV3_9BACT</name>
<dbReference type="Proteomes" id="UP001202248">
    <property type="component" value="Unassembled WGS sequence"/>
</dbReference>
<dbReference type="EMBL" id="JAKWBL010000004">
    <property type="protein sequence ID" value="MCH5599682.1"/>
    <property type="molecule type" value="Genomic_DNA"/>
</dbReference>
<accession>A0ABS9SMV3</accession>
<evidence type="ECO:0000313" key="4">
    <source>
        <dbReference type="Proteomes" id="UP001202248"/>
    </source>
</evidence>
<sequence>MKNNILNSLLIALLLLALGSCKKDGFGNYPGGVPYDYIAIFDVRNIYKGQDVQLTKETLAGATSLYAVVTSDHDGGNLPEGLLVVQDNRRNNWLRGICVNIGADAAKYHPGDSVKIKIEGATITRKDGILQITGVAAANDVVKTSSGNDVTVTKIDAGIITANPDIYESIFVMITKAGFTPVPQTGTVMKDGEYVNDGFATIRLVTDPDADFANDPIPGLAVYKGITFNAVDAVGKLTAQIRPRIKSDLISMGNISLAQPLIITGLQRDPQGGDGNYEYVQLMATGDDIDFSVTPYCIVFTNNAGAATPLGAPANGWATGGQRTIKWNITSGVAKKGQFFYFGGTAKMINGSGSTPYTGDNWYGKQFITTKGYFNTGDGGLVIPSAFGSATSTPSGPFANSGNPCGVAIFKSTSITKESIPADVVFVNTKGTGGSLYQAATDKTAALGYRITTNDWYDAVNPDNLEAQPFIRMTTGVLGINTKCVPYYTADLGYFDMLGGVYNVTLGRWTKARSETKYIDLEKTSTWSEIETGEDVTRLEE</sequence>
<feature type="chain" id="PRO_5047017632" evidence="1">
    <location>
        <begin position="23"/>
        <end position="541"/>
    </location>
</feature>
<dbReference type="PROSITE" id="PS51257">
    <property type="entry name" value="PROKAR_LIPOPROTEIN"/>
    <property type="match status" value="1"/>
</dbReference>
<evidence type="ECO:0000259" key="2">
    <source>
        <dbReference type="Pfam" id="PF18942"/>
    </source>
</evidence>
<dbReference type="RefSeq" id="WP_240831719.1">
    <property type="nucleotide sequence ID" value="NZ_JAKWBL010000004.1"/>
</dbReference>
<dbReference type="InterPro" id="IPR043744">
    <property type="entry name" value="DUF5689"/>
</dbReference>
<evidence type="ECO:0000256" key="1">
    <source>
        <dbReference type="SAM" id="SignalP"/>
    </source>
</evidence>
<proteinExistence type="predicted"/>
<feature type="domain" description="DUF5689" evidence="2">
    <location>
        <begin position="38"/>
        <end position="222"/>
    </location>
</feature>
<keyword evidence="1" id="KW-0732">Signal</keyword>
<keyword evidence="4" id="KW-1185">Reference proteome</keyword>
<feature type="signal peptide" evidence="1">
    <location>
        <begin position="1"/>
        <end position="22"/>
    </location>
</feature>
<organism evidence="3 4">
    <name type="scientific">Niabella ginsengisoli</name>
    <dbReference type="NCBI Taxonomy" id="522298"/>
    <lineage>
        <taxon>Bacteria</taxon>
        <taxon>Pseudomonadati</taxon>
        <taxon>Bacteroidota</taxon>
        <taxon>Chitinophagia</taxon>
        <taxon>Chitinophagales</taxon>
        <taxon>Chitinophagaceae</taxon>
        <taxon>Niabella</taxon>
    </lineage>
</organism>